<proteinExistence type="predicted"/>
<reference evidence="1" key="2">
    <citation type="submission" date="2021-04" db="EMBL/GenBank/DDBJ databases">
        <authorList>
            <person name="Gilroy R."/>
        </authorList>
    </citation>
    <scope>NUCLEOTIDE SEQUENCE</scope>
    <source>
        <strain evidence="1">12435</strain>
    </source>
</reference>
<feature type="non-terminal residue" evidence="1">
    <location>
        <position position="1"/>
    </location>
</feature>
<dbReference type="EMBL" id="DXHS01000117">
    <property type="protein sequence ID" value="HIW03027.1"/>
    <property type="molecule type" value="Genomic_DNA"/>
</dbReference>
<evidence type="ECO:0000313" key="2">
    <source>
        <dbReference type="Proteomes" id="UP000823990"/>
    </source>
</evidence>
<sequence length="71" mass="7768">AFFSRDGVKATFTEFAENAPYFCEKLLFQTAQAVLRNSQECRRIFGWKGTFSEAGVALAVAAGVPRGDSET</sequence>
<dbReference type="AlphaFoldDB" id="A0A9D1Q085"/>
<reference evidence="1" key="1">
    <citation type="journal article" date="2021" name="PeerJ">
        <title>Extensive microbial diversity within the chicken gut microbiome revealed by metagenomics and culture.</title>
        <authorList>
            <person name="Gilroy R."/>
            <person name="Ravi A."/>
            <person name="Getino M."/>
            <person name="Pursley I."/>
            <person name="Horton D.L."/>
            <person name="Alikhan N.F."/>
            <person name="Baker D."/>
            <person name="Gharbi K."/>
            <person name="Hall N."/>
            <person name="Watson M."/>
            <person name="Adriaenssens E.M."/>
            <person name="Foster-Nyarko E."/>
            <person name="Jarju S."/>
            <person name="Secka A."/>
            <person name="Antonio M."/>
            <person name="Oren A."/>
            <person name="Chaudhuri R.R."/>
            <person name="La Ragione R."/>
            <person name="Hildebrand F."/>
            <person name="Pallen M.J."/>
        </authorList>
    </citation>
    <scope>NUCLEOTIDE SEQUENCE</scope>
    <source>
        <strain evidence="1">12435</strain>
    </source>
</reference>
<gene>
    <name evidence="1" type="ORF">H9892_06780</name>
</gene>
<name>A0A9D1Q085_9FIRM</name>
<protein>
    <submittedName>
        <fullName evidence="1">Uncharacterized protein</fullName>
    </submittedName>
</protein>
<evidence type="ECO:0000313" key="1">
    <source>
        <dbReference type="EMBL" id="HIW03027.1"/>
    </source>
</evidence>
<comment type="caution">
    <text evidence="1">The sequence shown here is derived from an EMBL/GenBank/DDBJ whole genome shotgun (WGS) entry which is preliminary data.</text>
</comment>
<accession>A0A9D1Q085</accession>
<organism evidence="1 2">
    <name type="scientific">Candidatus Protoclostridium stercorigallinarum</name>
    <dbReference type="NCBI Taxonomy" id="2838741"/>
    <lineage>
        <taxon>Bacteria</taxon>
        <taxon>Bacillati</taxon>
        <taxon>Bacillota</taxon>
        <taxon>Clostridia</taxon>
        <taxon>Candidatus Protoclostridium</taxon>
    </lineage>
</organism>
<dbReference type="Proteomes" id="UP000823990">
    <property type="component" value="Unassembled WGS sequence"/>
</dbReference>